<organism evidence="1 2">
    <name type="scientific">Halorubrum trueperi</name>
    <dbReference type="NCBI Taxonomy" id="2004704"/>
    <lineage>
        <taxon>Archaea</taxon>
        <taxon>Methanobacteriati</taxon>
        <taxon>Methanobacteriota</taxon>
        <taxon>Stenosarchaea group</taxon>
        <taxon>Halobacteria</taxon>
        <taxon>Halobacteriales</taxon>
        <taxon>Haloferacaceae</taxon>
        <taxon>Halorubrum</taxon>
    </lineage>
</organism>
<dbReference type="InterPro" id="IPR023401">
    <property type="entry name" value="ODC_N"/>
</dbReference>
<dbReference type="Pfam" id="PF02423">
    <property type="entry name" value="OCD_Mu_crystall"/>
    <property type="match status" value="1"/>
</dbReference>
<reference evidence="1 2" key="1">
    <citation type="journal article" date="2019" name="Int. J. Syst. Evol. Microbiol.">
        <title>The Global Catalogue of Microorganisms (GCM) 10K type strain sequencing project: providing services to taxonomists for standard genome sequencing and annotation.</title>
        <authorList>
            <consortium name="The Broad Institute Genomics Platform"/>
            <consortium name="The Broad Institute Genome Sequencing Center for Infectious Disease"/>
            <person name="Wu L."/>
            <person name="Ma J."/>
        </authorList>
    </citation>
    <scope>NUCLEOTIDE SEQUENCE [LARGE SCALE GENOMIC DNA]</scope>
    <source>
        <strain evidence="1 2">Y73</strain>
    </source>
</reference>
<dbReference type="EMBL" id="JBHSXI010000008">
    <property type="protein sequence ID" value="MFC6888828.1"/>
    <property type="molecule type" value="Genomic_DNA"/>
</dbReference>
<evidence type="ECO:0000313" key="2">
    <source>
        <dbReference type="Proteomes" id="UP001596333"/>
    </source>
</evidence>
<sequence length="368" mass="39924">MDTSRPEEIRFLSQDEAIDAGATNVNRCVDRMERVFELYDRDRVVMGESGQYLHGHMTTFPGGLAEPDAGRLRSESRFGAMPAYVGGDVDAIGVKWYGSVTARPDEDAPPRSAPLLVLSDPDTGRPLVVMDGSVVSSVRTGSVAALGARYLQGDRAKTATIIGPGAVGRAATLALDATLESLEEIRIHHPEARKAEAVRDAMRERVTSTITATDSARDAVVGADVTVVAASRNPVPRIDTTWLAEDSTVIQLGDLRVGLDAFDEDRIVCDVRRHPLEFERQVGWEFTAEYTAAVEDDESGFELADVRTLHELVGGTDTEPTEGRSILSSLGLPMEDVAWGAEVYRNAVAEGIGQTLTLRTEPHFEKPY</sequence>
<name>A0ABD5UHR1_9EURY</name>
<dbReference type="Proteomes" id="UP001596333">
    <property type="component" value="Unassembled WGS sequence"/>
</dbReference>
<dbReference type="SUPFAM" id="SSF51735">
    <property type="entry name" value="NAD(P)-binding Rossmann-fold domains"/>
    <property type="match status" value="1"/>
</dbReference>
<dbReference type="InterPro" id="IPR036291">
    <property type="entry name" value="NAD(P)-bd_dom_sf"/>
</dbReference>
<dbReference type="AlphaFoldDB" id="A0ABD5UHR1"/>
<gene>
    <name evidence="1" type="ORF">ACFQEY_07380</name>
</gene>
<dbReference type="PANTHER" id="PTHR13812">
    <property type="entry name" value="KETIMINE REDUCTASE MU-CRYSTALLIN"/>
    <property type="match status" value="1"/>
</dbReference>
<dbReference type="InterPro" id="IPR003462">
    <property type="entry name" value="ODC_Mu_crystall"/>
</dbReference>
<dbReference type="Gene3D" id="3.40.50.720">
    <property type="entry name" value="NAD(P)-binding Rossmann-like Domain"/>
    <property type="match status" value="1"/>
</dbReference>
<evidence type="ECO:0008006" key="3">
    <source>
        <dbReference type="Google" id="ProtNLM"/>
    </source>
</evidence>
<proteinExistence type="predicted"/>
<evidence type="ECO:0000313" key="1">
    <source>
        <dbReference type="EMBL" id="MFC6888828.1"/>
    </source>
</evidence>
<comment type="caution">
    <text evidence="1">The sequence shown here is derived from an EMBL/GenBank/DDBJ whole genome shotgun (WGS) entry which is preliminary data.</text>
</comment>
<protein>
    <recommendedName>
        <fullName evidence="3">Ornithine cyclodeaminase</fullName>
    </recommendedName>
</protein>
<keyword evidence="2" id="KW-1185">Reference proteome</keyword>
<accession>A0ABD5UHR1</accession>
<dbReference type="Gene3D" id="3.30.1780.10">
    <property type="entry name" value="ornithine cyclodeaminase, domain 1"/>
    <property type="match status" value="1"/>
</dbReference>
<dbReference type="PIRSF" id="PIRSF001439">
    <property type="entry name" value="CryM"/>
    <property type="match status" value="1"/>
</dbReference>
<dbReference type="PANTHER" id="PTHR13812:SF19">
    <property type="entry name" value="KETIMINE REDUCTASE MU-CRYSTALLIN"/>
    <property type="match status" value="1"/>
</dbReference>
<dbReference type="RefSeq" id="WP_379766494.1">
    <property type="nucleotide sequence ID" value="NZ_JBHSXI010000008.1"/>
</dbReference>